<evidence type="ECO:0000256" key="19">
    <source>
        <dbReference type="SAM" id="Phobius"/>
    </source>
</evidence>
<keyword evidence="16 19" id="KW-0472">Membrane</keyword>
<evidence type="ECO:0000256" key="16">
    <source>
        <dbReference type="ARBA" id="ARBA00023136"/>
    </source>
</evidence>
<feature type="transmembrane region" description="Helical" evidence="19">
    <location>
        <begin position="275"/>
        <end position="294"/>
    </location>
</feature>
<feature type="transmembrane region" description="Helical" evidence="19">
    <location>
        <begin position="326"/>
        <end position="359"/>
    </location>
</feature>
<keyword evidence="22" id="KW-1185">Reference proteome</keyword>
<evidence type="ECO:0000256" key="12">
    <source>
        <dbReference type="ARBA" id="ARBA00022982"/>
    </source>
</evidence>
<proteinExistence type="inferred from homology"/>
<dbReference type="GO" id="GO:0015990">
    <property type="term" value="P:electron transport coupled proton transport"/>
    <property type="evidence" value="ECO:0007669"/>
    <property type="project" value="InterPro"/>
</dbReference>
<dbReference type="SUPFAM" id="SSF81442">
    <property type="entry name" value="Cytochrome c oxidase subunit I-like"/>
    <property type="match status" value="1"/>
</dbReference>
<feature type="transmembrane region" description="Helical" evidence="19">
    <location>
        <begin position="669"/>
        <end position="695"/>
    </location>
</feature>
<evidence type="ECO:0000256" key="13">
    <source>
        <dbReference type="ARBA" id="ARBA00022989"/>
    </source>
</evidence>
<feature type="transmembrane region" description="Helical" evidence="19">
    <location>
        <begin position="715"/>
        <end position="732"/>
    </location>
</feature>
<dbReference type="Gene3D" id="1.20.120.80">
    <property type="entry name" value="Cytochrome c oxidase, subunit III, four-helix bundle"/>
    <property type="match status" value="1"/>
</dbReference>
<feature type="domain" description="Cytochrome oxidase subunit I profile" evidence="20">
    <location>
        <begin position="24"/>
        <end position="545"/>
    </location>
</feature>
<dbReference type="InterPro" id="IPR023616">
    <property type="entry name" value="Cyt_c_oxase-like_su1_dom"/>
</dbReference>
<evidence type="ECO:0000256" key="15">
    <source>
        <dbReference type="ARBA" id="ARBA00023008"/>
    </source>
</evidence>
<evidence type="ECO:0000256" key="18">
    <source>
        <dbReference type="RuleBase" id="RU000370"/>
    </source>
</evidence>
<dbReference type="InterPro" id="IPR000883">
    <property type="entry name" value="Cyt_C_Oxase_1"/>
</dbReference>
<dbReference type="GO" id="GO:0022904">
    <property type="term" value="P:respiratory electron transport chain"/>
    <property type="evidence" value="ECO:0007669"/>
    <property type="project" value="InterPro"/>
</dbReference>
<evidence type="ECO:0000256" key="8">
    <source>
        <dbReference type="ARBA" id="ARBA00022660"/>
    </source>
</evidence>
<evidence type="ECO:0000256" key="4">
    <source>
        <dbReference type="ARBA" id="ARBA00012949"/>
    </source>
</evidence>
<feature type="transmembrane region" description="Helical" evidence="19">
    <location>
        <begin position="590"/>
        <end position="612"/>
    </location>
</feature>
<dbReference type="GO" id="GO:0016491">
    <property type="term" value="F:oxidoreductase activity"/>
    <property type="evidence" value="ECO:0007669"/>
    <property type="project" value="UniProtKB-KW"/>
</dbReference>
<dbReference type="PANTHER" id="PTHR10422:SF35">
    <property type="entry name" value="CYTOCHROME BO(3) UBIQUINOL OXIDASE SUBUNIT 1"/>
    <property type="match status" value="1"/>
</dbReference>
<comment type="pathway">
    <text evidence="2">Energy metabolism; oxidative phosphorylation.</text>
</comment>
<keyword evidence="21" id="KW-0560">Oxidoreductase</keyword>
<evidence type="ECO:0000313" key="22">
    <source>
        <dbReference type="Proteomes" id="UP000324973"/>
    </source>
</evidence>
<feature type="transmembrane region" description="Helical" evidence="19">
    <location>
        <begin position="215"/>
        <end position="241"/>
    </location>
</feature>
<sequence length="847" mass="91393">MSGTPGDARAMDAMEAGENARRLDALARIWSNGPGLAGQLTAVNHGTIAVRFIATGFVFLLVGGLLSMFIRLQLAWFDAEVLDPRRYNQFVTLHGTTMMFLFAVPIMEGFAMYLLPKMIGARDLPFPRLSAFGWWCYLFGGLFLYSSLLFDAAPDGGWFMYVPLTDATFSPGKGPDFWLIGVTFAEIAAVTAAVELIVAVLVTRAPGMDIRKMPLFAWAILVTAFMIALGFPPLILASILLELQRAFGFVFFDPALGGDPLLWQHLFWLFGHPEVYIIFLPAAGMVSMVVPTFARRPVVGYSWIVLALVATGFLSFGLWVHHMFAVGIPLLALAFFSAASMAVAIPTSIQVFAWIATLWSGRPWLRLPMLHIFGFFVVFVLGGLTGVMLAFVPFDWQAHDTHFVVAHLHYVLIGGMMFPLFAGLYYWLPLATGRMSSESTSRTAFWLVFVGFNLTFLPMHLTGLLGMPRRVSTYSPQLGVEWLNLLSTAAGFLLAVGIVAILIDAGLCFAHGRRARANPWRAGTLEWALRAPVPNYNFASMPVVADLYPLWHDRGLAARSARTDGLLGDPASGRRELLGTGPVSARPEQVVFLSGSSWLPLACALVIAALLACFIAGLYALAAACLLPLVALFVGWAWTTGHRGAPDRVEAGQGTSLPPQYACRNAPGWWAVVGTLLIVGSLFASLVFAYFYLWLGAAAWPPAGQPPAALRGSQLWPLLLLVGAGLAGRRATASLRGGQGRRAATAMALAALAAAGFALAHPAVLAMSVGAPQAHAYAAVVWTLAGFCALHLAVAALLCGFVCARVVRGHEHAGRGLEWRVAHAFLRYALVQAAIGWAVLHLFPVLQ</sequence>
<evidence type="ECO:0000256" key="2">
    <source>
        <dbReference type="ARBA" id="ARBA00004673"/>
    </source>
</evidence>
<gene>
    <name evidence="21" type="primary">ctaD</name>
    <name evidence="21" type="ORF">FZO89_16970</name>
</gene>
<feature type="transmembrane region" description="Helical" evidence="19">
    <location>
        <begin position="485"/>
        <end position="510"/>
    </location>
</feature>
<dbReference type="InterPro" id="IPR035973">
    <property type="entry name" value="Cyt_c_oxidase_su3-like_sf"/>
</dbReference>
<dbReference type="PANTHER" id="PTHR10422">
    <property type="entry name" value="CYTOCHROME C OXIDASE SUBUNIT 1"/>
    <property type="match status" value="1"/>
</dbReference>
<dbReference type="InterPro" id="IPR036927">
    <property type="entry name" value="Cyt_c_oxase-like_su1_sf"/>
</dbReference>
<reference evidence="21 22" key="1">
    <citation type="submission" date="2019-08" db="EMBL/GenBank/DDBJ databases">
        <title>Luteimonas viscosus sp. nov., isolated from soil of a sunflower field.</title>
        <authorList>
            <person name="Jianli Z."/>
            <person name="Ying Z."/>
        </authorList>
    </citation>
    <scope>NUCLEOTIDE SEQUENCE [LARGE SCALE GENOMIC DNA]</scope>
    <source>
        <strain evidence="21 22">XBU10</strain>
    </source>
</reference>
<keyword evidence="12 18" id="KW-0249">Electron transport</keyword>
<dbReference type="PROSITE" id="PS00077">
    <property type="entry name" value="COX1_CUB"/>
    <property type="match status" value="1"/>
</dbReference>
<keyword evidence="10" id="KW-0479">Metal-binding</keyword>
<evidence type="ECO:0000256" key="7">
    <source>
        <dbReference type="ARBA" id="ARBA00022617"/>
    </source>
</evidence>
<dbReference type="EC" id="7.1.1.9" evidence="4"/>
<protein>
    <recommendedName>
        <fullName evidence="4">cytochrome-c oxidase</fullName>
        <ecNumber evidence="4">7.1.1.9</ecNumber>
    </recommendedName>
</protein>
<dbReference type="NCBIfam" id="TIGR02891">
    <property type="entry name" value="CtaD_CoxA"/>
    <property type="match status" value="1"/>
</dbReference>
<keyword evidence="13 19" id="KW-1133">Transmembrane helix</keyword>
<evidence type="ECO:0000259" key="20">
    <source>
        <dbReference type="PROSITE" id="PS50855"/>
    </source>
</evidence>
<evidence type="ECO:0000256" key="5">
    <source>
        <dbReference type="ARBA" id="ARBA00022448"/>
    </source>
</evidence>
<evidence type="ECO:0000313" key="21">
    <source>
        <dbReference type="EMBL" id="TYT23906.1"/>
    </source>
</evidence>
<evidence type="ECO:0000256" key="14">
    <source>
        <dbReference type="ARBA" id="ARBA00023004"/>
    </source>
</evidence>
<dbReference type="InterPro" id="IPR023615">
    <property type="entry name" value="Cyt_c_Oxase_su1_BS"/>
</dbReference>
<keyword evidence="11" id="KW-1278">Translocase</keyword>
<feature type="transmembrane region" description="Helical" evidence="19">
    <location>
        <begin position="776"/>
        <end position="804"/>
    </location>
</feature>
<dbReference type="EMBL" id="VTFT01000002">
    <property type="protein sequence ID" value="TYT23906.1"/>
    <property type="molecule type" value="Genomic_DNA"/>
</dbReference>
<dbReference type="GO" id="GO:0006119">
    <property type="term" value="P:oxidative phosphorylation"/>
    <property type="evidence" value="ECO:0007669"/>
    <property type="project" value="UniProtKB-UniPathway"/>
</dbReference>
<dbReference type="Pfam" id="PF00115">
    <property type="entry name" value="COX1"/>
    <property type="match status" value="1"/>
</dbReference>
<feature type="transmembrane region" description="Helical" evidence="19">
    <location>
        <begin position="90"/>
        <end position="111"/>
    </location>
</feature>
<dbReference type="UniPathway" id="UPA00705"/>
<keyword evidence="14" id="KW-0408">Iron</keyword>
<dbReference type="Gene3D" id="1.20.210.10">
    <property type="entry name" value="Cytochrome c oxidase-like, subunit I domain"/>
    <property type="match status" value="1"/>
</dbReference>
<feature type="transmembrane region" description="Helical" evidence="19">
    <location>
        <begin position="744"/>
        <end position="764"/>
    </location>
</feature>
<organism evidence="21 22">
    <name type="scientific">Luteimonas viscosa</name>
    <dbReference type="NCBI Taxonomy" id="1132694"/>
    <lineage>
        <taxon>Bacteria</taxon>
        <taxon>Pseudomonadati</taxon>
        <taxon>Pseudomonadota</taxon>
        <taxon>Gammaproteobacteria</taxon>
        <taxon>Lysobacterales</taxon>
        <taxon>Lysobacteraceae</taxon>
        <taxon>Luteimonas</taxon>
    </lineage>
</organism>
<keyword evidence="15" id="KW-0186">Copper</keyword>
<dbReference type="GO" id="GO:0046872">
    <property type="term" value="F:metal ion binding"/>
    <property type="evidence" value="ECO:0007669"/>
    <property type="project" value="UniProtKB-KW"/>
</dbReference>
<feature type="transmembrane region" description="Helical" evidence="19">
    <location>
        <begin position="301"/>
        <end position="320"/>
    </location>
</feature>
<dbReference type="OrthoDB" id="9803294at2"/>
<keyword evidence="5 18" id="KW-0813">Transport</keyword>
<evidence type="ECO:0000256" key="3">
    <source>
        <dbReference type="ARBA" id="ARBA00009578"/>
    </source>
</evidence>
<feature type="transmembrane region" description="Helical" evidence="19">
    <location>
        <begin position="618"/>
        <end position="638"/>
    </location>
</feature>
<feature type="transmembrane region" description="Helical" evidence="19">
    <location>
        <begin position="371"/>
        <end position="394"/>
    </location>
</feature>
<dbReference type="AlphaFoldDB" id="A0A5D4XGY3"/>
<keyword evidence="6" id="KW-1003">Cell membrane</keyword>
<dbReference type="InterPro" id="IPR014241">
    <property type="entry name" value="Cyt_c_oxidase_su1_bac"/>
</dbReference>
<feature type="transmembrane region" description="Helical" evidence="19">
    <location>
        <begin position="444"/>
        <end position="465"/>
    </location>
</feature>
<comment type="caution">
    <text evidence="21">The sequence shown here is derived from an EMBL/GenBank/DDBJ whole genome shotgun (WGS) entry which is preliminary data.</text>
</comment>
<evidence type="ECO:0000256" key="6">
    <source>
        <dbReference type="ARBA" id="ARBA00022475"/>
    </source>
</evidence>
<dbReference type="GO" id="GO:0004129">
    <property type="term" value="F:cytochrome-c oxidase activity"/>
    <property type="evidence" value="ECO:0007669"/>
    <property type="project" value="UniProtKB-EC"/>
</dbReference>
<feature type="transmembrane region" description="Helical" evidence="19">
    <location>
        <begin position="177"/>
        <end position="203"/>
    </location>
</feature>
<dbReference type="PROSITE" id="PS50855">
    <property type="entry name" value="COX1"/>
    <property type="match status" value="1"/>
</dbReference>
<keyword evidence="9 18" id="KW-0812">Transmembrane</keyword>
<evidence type="ECO:0000256" key="11">
    <source>
        <dbReference type="ARBA" id="ARBA00022967"/>
    </source>
</evidence>
<feature type="transmembrane region" description="Helical" evidence="19">
    <location>
        <begin position="48"/>
        <end position="70"/>
    </location>
</feature>
<comment type="similarity">
    <text evidence="3 18">Belongs to the heme-copper respiratory oxidase family.</text>
</comment>
<dbReference type="InterPro" id="IPR013833">
    <property type="entry name" value="Cyt_c_oxidase_su3_a-hlx"/>
</dbReference>
<comment type="subcellular location">
    <subcellularLocation>
        <location evidence="1">Cell membrane</location>
        <topology evidence="1">Multi-pass membrane protein</topology>
    </subcellularLocation>
</comment>
<evidence type="ECO:0000256" key="1">
    <source>
        <dbReference type="ARBA" id="ARBA00004651"/>
    </source>
</evidence>
<dbReference type="GO" id="GO:0020037">
    <property type="term" value="F:heme binding"/>
    <property type="evidence" value="ECO:0007669"/>
    <property type="project" value="InterPro"/>
</dbReference>
<keyword evidence="8 18" id="KW-0679">Respiratory chain</keyword>
<evidence type="ECO:0000256" key="17">
    <source>
        <dbReference type="ARBA" id="ARBA00047816"/>
    </source>
</evidence>
<feature type="transmembrane region" description="Helical" evidence="19">
    <location>
        <begin position="132"/>
        <end position="150"/>
    </location>
</feature>
<evidence type="ECO:0000256" key="10">
    <source>
        <dbReference type="ARBA" id="ARBA00022723"/>
    </source>
</evidence>
<accession>A0A5D4XGY3</accession>
<feature type="transmembrane region" description="Helical" evidence="19">
    <location>
        <begin position="406"/>
        <end position="428"/>
    </location>
</feature>
<dbReference type="SUPFAM" id="SSF81452">
    <property type="entry name" value="Cytochrome c oxidase subunit III-like"/>
    <property type="match status" value="1"/>
</dbReference>
<feature type="transmembrane region" description="Helical" evidence="19">
    <location>
        <begin position="825"/>
        <end position="846"/>
    </location>
</feature>
<dbReference type="RefSeq" id="WP_149104605.1">
    <property type="nucleotide sequence ID" value="NZ_VTFT01000002.1"/>
</dbReference>
<dbReference type="PRINTS" id="PR01165">
    <property type="entry name" value="CYCOXIDASEI"/>
</dbReference>
<evidence type="ECO:0000256" key="9">
    <source>
        <dbReference type="ARBA" id="ARBA00022692"/>
    </source>
</evidence>
<name>A0A5D4XGY3_9GAMM</name>
<dbReference type="GO" id="GO:0005886">
    <property type="term" value="C:plasma membrane"/>
    <property type="evidence" value="ECO:0007669"/>
    <property type="project" value="UniProtKB-SubCell"/>
</dbReference>
<dbReference type="Proteomes" id="UP000324973">
    <property type="component" value="Unassembled WGS sequence"/>
</dbReference>
<comment type="catalytic activity">
    <reaction evidence="17">
        <text>4 Fe(II)-[cytochrome c] + O2 + 8 H(+)(in) = 4 Fe(III)-[cytochrome c] + 2 H2O + 4 H(+)(out)</text>
        <dbReference type="Rhea" id="RHEA:11436"/>
        <dbReference type="Rhea" id="RHEA-COMP:10350"/>
        <dbReference type="Rhea" id="RHEA-COMP:14399"/>
        <dbReference type="ChEBI" id="CHEBI:15377"/>
        <dbReference type="ChEBI" id="CHEBI:15378"/>
        <dbReference type="ChEBI" id="CHEBI:15379"/>
        <dbReference type="ChEBI" id="CHEBI:29033"/>
        <dbReference type="ChEBI" id="CHEBI:29034"/>
        <dbReference type="EC" id="7.1.1.9"/>
    </reaction>
</comment>
<keyword evidence="7 18" id="KW-0349">Heme</keyword>